<dbReference type="CDD" id="cd00085">
    <property type="entry name" value="HNHc"/>
    <property type="match status" value="1"/>
</dbReference>
<keyword evidence="4" id="KW-0540">Nuclease</keyword>
<dbReference type="Pfam" id="PF01844">
    <property type="entry name" value="HNH"/>
    <property type="match status" value="1"/>
</dbReference>
<dbReference type="RefSeq" id="WP_269445234.1">
    <property type="nucleotide sequence ID" value="NZ_CP097463.1"/>
</dbReference>
<dbReference type="InterPro" id="IPR003870">
    <property type="entry name" value="DUF222"/>
</dbReference>
<dbReference type="Pfam" id="PF02720">
    <property type="entry name" value="DUF222"/>
    <property type="match status" value="1"/>
</dbReference>
<dbReference type="GO" id="GO:0004519">
    <property type="term" value="F:endonuclease activity"/>
    <property type="evidence" value="ECO:0007669"/>
    <property type="project" value="UniProtKB-KW"/>
</dbReference>
<dbReference type="InterPro" id="IPR002711">
    <property type="entry name" value="HNH"/>
</dbReference>
<accession>A0ABY7K1H1</accession>
<evidence type="ECO:0000313" key="5">
    <source>
        <dbReference type="Proteomes" id="UP001164693"/>
    </source>
</evidence>
<organism evidence="4 5">
    <name type="scientific">Jatrophihabitans cynanchi</name>
    <dbReference type="NCBI Taxonomy" id="2944128"/>
    <lineage>
        <taxon>Bacteria</taxon>
        <taxon>Bacillati</taxon>
        <taxon>Actinomycetota</taxon>
        <taxon>Actinomycetes</taxon>
        <taxon>Jatrophihabitantales</taxon>
        <taxon>Jatrophihabitantaceae</taxon>
        <taxon>Jatrophihabitans</taxon>
    </lineage>
</organism>
<reference evidence="4" key="1">
    <citation type="submission" date="2022-05" db="EMBL/GenBank/DDBJ databases">
        <title>Jatrophihabitans sp. SB3-54 whole genome sequence.</title>
        <authorList>
            <person name="Suh M.K."/>
            <person name="Eom M.K."/>
            <person name="Kim J.S."/>
            <person name="Kim H.S."/>
            <person name="Do H.E."/>
            <person name="Shin Y.K."/>
            <person name="Lee J.-S."/>
        </authorList>
    </citation>
    <scope>NUCLEOTIDE SEQUENCE</scope>
    <source>
        <strain evidence="4">SB3-54</strain>
    </source>
</reference>
<keyword evidence="5" id="KW-1185">Reference proteome</keyword>
<name>A0ABY7K1H1_9ACTN</name>
<dbReference type="SMART" id="SM00507">
    <property type="entry name" value="HNHc"/>
    <property type="match status" value="1"/>
</dbReference>
<evidence type="ECO:0000313" key="4">
    <source>
        <dbReference type="EMBL" id="WAX58690.1"/>
    </source>
</evidence>
<protein>
    <submittedName>
        <fullName evidence="4">HNH endonuclease</fullName>
    </submittedName>
</protein>
<keyword evidence="4" id="KW-0255">Endonuclease</keyword>
<dbReference type="InterPro" id="IPR003615">
    <property type="entry name" value="HNH_nuc"/>
</dbReference>
<dbReference type="Gene3D" id="1.10.30.50">
    <property type="match status" value="1"/>
</dbReference>
<dbReference type="Proteomes" id="UP001164693">
    <property type="component" value="Chromosome"/>
</dbReference>
<comment type="similarity">
    <text evidence="1">Belongs to the Rv1128c/1148c/1588c/1702c/1945/3466 family.</text>
</comment>
<evidence type="ECO:0000256" key="1">
    <source>
        <dbReference type="ARBA" id="ARBA00023450"/>
    </source>
</evidence>
<dbReference type="EMBL" id="CP097463">
    <property type="protein sequence ID" value="WAX58690.1"/>
    <property type="molecule type" value="Genomic_DNA"/>
</dbReference>
<evidence type="ECO:0000259" key="3">
    <source>
        <dbReference type="SMART" id="SM00507"/>
    </source>
</evidence>
<keyword evidence="4" id="KW-0378">Hydrolase</keyword>
<sequence length="452" mass="49181">MFGSDVSPEAGTVLAELDTVLQRLNTLVLDSHSDSEVLAPWRELEHRRRTLAPIDHALIGQLQTRNVPHTLGERSMTTLARSVLRVGIGAAKARVVAAEALGPRRTLLGEPLEPLYPVLAAAQAAGQVSEPAAKLIVHTIEQLPDAVRAEVDRDLEHTLTKQAGELDLDQLRTLTRHVTALLDPDGLLTQETQRQRQREVTLAIRPDGSGRLSGNCTAELTEWLRTVFDTLAKPKPAADGGKDPRTAPQRRHDALLEALKLTARAELLPDCGGISSTLLLSMTREAFLTGTGTATTGHGTIVHASTARQWADGGDTLVQPVWINQHRRIEALGTPCRIFTRQQRHALIIRDKGCSFPGCDAPPQHCQVHHIVPWADGGPTHIDNGCLLCTYHHRTFERLGWVCRMLSGSPPANEGVAGGGGIPHWIPPAWTGNQTPIRNTAHDPRPSFPLKT</sequence>
<evidence type="ECO:0000256" key="2">
    <source>
        <dbReference type="SAM" id="MobiDB-lite"/>
    </source>
</evidence>
<feature type="domain" description="HNH nuclease" evidence="3">
    <location>
        <begin position="342"/>
        <end position="394"/>
    </location>
</feature>
<proteinExistence type="inferred from homology"/>
<feature type="region of interest" description="Disordered" evidence="2">
    <location>
        <begin position="431"/>
        <end position="452"/>
    </location>
</feature>
<gene>
    <name evidence="4" type="ORF">M6B22_07985</name>
</gene>